<proteinExistence type="predicted"/>
<sequence>MNDGRKARIISFGLSIILLIVFVYFTKENIIKFADLDYWLIYFSIFLILSVIIYSVIHESGHVIFGWATGYKLDAFALFGYVFINSDNRYILKRVKIPGTAGANMMHYAKDKTSASAPYMLYVLGGVLTTGVATIISAISMKFINNVYVEIFLYTMVFVGLVFTVYNAIPTKVKGIYNDGMIVKLFKKDDRSQEIFNKAQDISLISLREFSIKDAPEELFEISESYKSAPFANELRVNRSEYLMYNERYREAELELEDVIQNLDESDKNLKDIATCFLLLEYLIDNADKEKIERVYQDNKKGIESLARYNLTAKYISIAYKLKIEEDWNIDKEVLEFYKLSKRQDLGSNFELDLMKKLLNENSMSYLIQAD</sequence>
<keyword evidence="2" id="KW-0812">Transmembrane</keyword>
<dbReference type="Proteomes" id="UP000752814">
    <property type="component" value="Unassembled WGS sequence"/>
</dbReference>
<keyword evidence="1" id="KW-0175">Coiled coil</keyword>
<evidence type="ECO:0000313" key="4">
    <source>
        <dbReference type="Proteomes" id="UP000752814"/>
    </source>
</evidence>
<dbReference type="AlphaFoldDB" id="A0A8J8TEA6"/>
<feature type="transmembrane region" description="Helical" evidence="2">
    <location>
        <begin position="6"/>
        <end position="26"/>
    </location>
</feature>
<gene>
    <name evidence="3" type="ORF">A3207_05035</name>
</gene>
<evidence type="ECO:0008006" key="5">
    <source>
        <dbReference type="Google" id="ProtNLM"/>
    </source>
</evidence>
<name>A0A8J8TEA6_9ARCH</name>
<evidence type="ECO:0000256" key="1">
    <source>
        <dbReference type="SAM" id="Coils"/>
    </source>
</evidence>
<dbReference type="EMBL" id="LVVT01000024">
    <property type="protein sequence ID" value="TQS81238.1"/>
    <property type="molecule type" value="Genomic_DNA"/>
</dbReference>
<feature type="transmembrane region" description="Helical" evidence="2">
    <location>
        <begin position="63"/>
        <end position="84"/>
    </location>
</feature>
<organism evidence="3 4">
    <name type="scientific">Candidatus Methanomassiliicoccus intestinalis</name>
    <dbReference type="NCBI Taxonomy" id="1406512"/>
    <lineage>
        <taxon>Archaea</taxon>
        <taxon>Methanobacteriati</taxon>
        <taxon>Thermoplasmatota</taxon>
        <taxon>Thermoplasmata</taxon>
        <taxon>Methanomassiliicoccales</taxon>
        <taxon>Methanomassiliicoccaceae</taxon>
        <taxon>Methanomassiliicoccus</taxon>
    </lineage>
</organism>
<feature type="transmembrane region" description="Helical" evidence="2">
    <location>
        <begin position="38"/>
        <end position="57"/>
    </location>
</feature>
<feature type="coiled-coil region" evidence="1">
    <location>
        <begin position="242"/>
        <end position="269"/>
    </location>
</feature>
<evidence type="ECO:0000313" key="3">
    <source>
        <dbReference type="EMBL" id="TQS81238.1"/>
    </source>
</evidence>
<dbReference type="RefSeq" id="WP_400195110.1">
    <property type="nucleotide sequence ID" value="NZ_CAYAYE010000021.1"/>
</dbReference>
<evidence type="ECO:0000256" key="2">
    <source>
        <dbReference type="SAM" id="Phobius"/>
    </source>
</evidence>
<reference evidence="3" key="1">
    <citation type="submission" date="2016-03" db="EMBL/GenBank/DDBJ databases">
        <authorList>
            <person name="Borrel G."/>
            <person name="Mccann A."/>
            <person name="O'Toole P.W."/>
        </authorList>
    </citation>
    <scope>NUCLEOTIDE SEQUENCE</scope>
    <source>
        <strain evidence="3">183</strain>
    </source>
</reference>
<feature type="transmembrane region" description="Helical" evidence="2">
    <location>
        <begin position="119"/>
        <end position="139"/>
    </location>
</feature>
<keyword evidence="2" id="KW-0472">Membrane</keyword>
<feature type="transmembrane region" description="Helical" evidence="2">
    <location>
        <begin position="151"/>
        <end position="169"/>
    </location>
</feature>
<protein>
    <recommendedName>
        <fullName evidence="5">Peptidase M50 domain-containing protein</fullName>
    </recommendedName>
</protein>
<comment type="caution">
    <text evidence="3">The sequence shown here is derived from an EMBL/GenBank/DDBJ whole genome shotgun (WGS) entry which is preliminary data.</text>
</comment>
<accession>A0A8J8TEA6</accession>
<keyword evidence="2" id="KW-1133">Transmembrane helix</keyword>